<keyword evidence="1" id="KW-0812">Transmembrane</keyword>
<feature type="transmembrane region" description="Helical" evidence="1">
    <location>
        <begin position="393"/>
        <end position="410"/>
    </location>
</feature>
<dbReference type="Pfam" id="PF26314">
    <property type="entry name" value="MptA_B_family"/>
    <property type="match status" value="1"/>
</dbReference>
<feature type="transmembrane region" description="Helical" evidence="1">
    <location>
        <begin position="302"/>
        <end position="332"/>
    </location>
</feature>
<dbReference type="OrthoDB" id="138376at2"/>
<sequence length="576" mass="64114">MLENAMKTARTPSMTGPAAEKQRKLSLWPLLCYTGVYLLTLLMMVSVLYTVAGIKTNLWLSLSLKWLGHWIPTQALRNASDDRYLSIHRTSFIEMMALLAILFVVYALAAFFIYRQKNSSLYTYMLTLIWIGAVVGGAIFLFTPGILTTDVYAYASYGRLLTLYSSNPYFVPPSAFPHDVTYQWLYWKSTVSIYGPIWTLVSAGLALVGSSTQMTIILVFRSFALLCHFANIVLIIACLRTMRRSPHIVLLGALLYAWNPLVLLEAGLGAHNDVFMVTFMLLGFYLSARAERAGTFLQWRGYIPAILAFTAAFLVKFSAAPVLAVFVLALFFATIKADSKNGKLTWLPALRSAIIASCVFLIMSLVFYGPFWIGHSPSEIIHGFTSLPSNAQSISSVLATFSYMNNAHALPASLMFLKSRKLWNIVNVLAMLVPIALGCIYLWRAPNTRTIALVTLASLTGFLLTAPWFFSWYLIWLVGLVPFCLSDVRMGRLSRATMVFGLTFSATAFFAYFTTMVGWRLLGFKPPQLAWSGWQNAAMLLVPIVAFLLFLKFWPVRRDVSAAPAVAGVVPSDVKA</sequence>
<protein>
    <submittedName>
        <fullName evidence="2">Uncharacterized protein</fullName>
    </submittedName>
</protein>
<reference evidence="3" key="1">
    <citation type="submission" date="2018-12" db="EMBL/GenBank/DDBJ databases">
        <title>Tengunoibacter tsumagoiensis gen. nov., sp. nov., Dictyobacter kobayashii sp. nov., D. alpinus sp. nov., and D. joshuensis sp. nov. and description of Dictyobacteraceae fam. nov. within the order Ktedonobacterales isolated from Tengu-no-mugimeshi.</title>
        <authorList>
            <person name="Wang C.M."/>
            <person name="Zheng Y."/>
            <person name="Sakai Y."/>
            <person name="Toyoda A."/>
            <person name="Minakuchi Y."/>
            <person name="Abe K."/>
            <person name="Yokota A."/>
            <person name="Yabe S."/>
        </authorList>
    </citation>
    <scope>NUCLEOTIDE SEQUENCE [LARGE SCALE GENOMIC DNA]</scope>
    <source>
        <strain evidence="3">Uno16</strain>
    </source>
</reference>
<feature type="transmembrane region" description="Helical" evidence="1">
    <location>
        <begin position="121"/>
        <end position="142"/>
    </location>
</feature>
<dbReference type="EMBL" id="BIFT01000001">
    <property type="protein sequence ID" value="GCE27044.1"/>
    <property type="molecule type" value="Genomic_DNA"/>
</dbReference>
<dbReference type="RefSeq" id="WP_126627431.1">
    <property type="nucleotide sequence ID" value="NZ_BIFT01000001.1"/>
</dbReference>
<dbReference type="AlphaFoldDB" id="A0A402B6S2"/>
<feature type="transmembrane region" description="Helical" evidence="1">
    <location>
        <begin position="497"/>
        <end position="522"/>
    </location>
</feature>
<organism evidence="2 3">
    <name type="scientific">Dictyobacter alpinus</name>
    <dbReference type="NCBI Taxonomy" id="2014873"/>
    <lineage>
        <taxon>Bacteria</taxon>
        <taxon>Bacillati</taxon>
        <taxon>Chloroflexota</taxon>
        <taxon>Ktedonobacteria</taxon>
        <taxon>Ktedonobacterales</taxon>
        <taxon>Dictyobacteraceae</taxon>
        <taxon>Dictyobacter</taxon>
    </lineage>
</organism>
<feature type="transmembrane region" description="Helical" evidence="1">
    <location>
        <begin position="223"/>
        <end position="242"/>
    </location>
</feature>
<evidence type="ECO:0000256" key="1">
    <source>
        <dbReference type="SAM" id="Phobius"/>
    </source>
</evidence>
<evidence type="ECO:0000313" key="2">
    <source>
        <dbReference type="EMBL" id="GCE27044.1"/>
    </source>
</evidence>
<feature type="transmembrane region" description="Helical" evidence="1">
    <location>
        <begin position="30"/>
        <end position="52"/>
    </location>
</feature>
<dbReference type="Proteomes" id="UP000287171">
    <property type="component" value="Unassembled WGS sequence"/>
</dbReference>
<keyword evidence="1" id="KW-1133">Transmembrane helix</keyword>
<feature type="transmembrane region" description="Helical" evidence="1">
    <location>
        <begin position="248"/>
        <end position="267"/>
    </location>
</feature>
<evidence type="ECO:0000313" key="3">
    <source>
        <dbReference type="Proteomes" id="UP000287171"/>
    </source>
</evidence>
<name>A0A402B6S2_9CHLR</name>
<proteinExistence type="predicted"/>
<feature type="transmembrane region" description="Helical" evidence="1">
    <location>
        <begin position="534"/>
        <end position="551"/>
    </location>
</feature>
<gene>
    <name evidence="2" type="ORF">KDA_25280</name>
</gene>
<feature type="transmembrane region" description="Helical" evidence="1">
    <location>
        <begin position="422"/>
        <end position="443"/>
    </location>
</feature>
<comment type="caution">
    <text evidence="2">The sequence shown here is derived from an EMBL/GenBank/DDBJ whole genome shotgun (WGS) entry which is preliminary data.</text>
</comment>
<feature type="transmembrane region" description="Helical" evidence="1">
    <location>
        <begin position="463"/>
        <end position="485"/>
    </location>
</feature>
<feature type="transmembrane region" description="Helical" evidence="1">
    <location>
        <begin position="92"/>
        <end position="114"/>
    </location>
</feature>
<keyword evidence="3" id="KW-1185">Reference proteome</keyword>
<accession>A0A402B6S2</accession>
<keyword evidence="1" id="KW-0472">Membrane</keyword>
<feature type="transmembrane region" description="Helical" evidence="1">
    <location>
        <begin position="353"/>
        <end position="373"/>
    </location>
</feature>